<evidence type="ECO:0000313" key="12">
    <source>
        <dbReference type="Proteomes" id="UP000279236"/>
    </source>
</evidence>
<keyword evidence="10" id="KW-0812">Transmembrane</keyword>
<evidence type="ECO:0000256" key="5">
    <source>
        <dbReference type="ARBA" id="ARBA00023159"/>
    </source>
</evidence>
<feature type="transmembrane region" description="Helical" evidence="10">
    <location>
        <begin position="77"/>
        <end position="95"/>
    </location>
</feature>
<dbReference type="GO" id="GO:0006355">
    <property type="term" value="P:regulation of DNA-templated transcription"/>
    <property type="evidence" value="ECO:0007669"/>
    <property type="project" value="InterPro"/>
</dbReference>
<evidence type="ECO:0000256" key="10">
    <source>
        <dbReference type="SAM" id="Phobius"/>
    </source>
</evidence>
<evidence type="ECO:0000256" key="8">
    <source>
        <dbReference type="RuleBase" id="RU364129"/>
    </source>
</evidence>
<accession>A0A427XHZ0</accession>
<proteinExistence type="inferred from homology"/>
<dbReference type="Proteomes" id="UP000279236">
    <property type="component" value="Unassembled WGS sequence"/>
</dbReference>
<dbReference type="InterPro" id="IPR038089">
    <property type="entry name" value="Med31_sf"/>
</dbReference>
<sequence length="150" mass="17503">MQQFPTVLPPPPLPDGTVPTRTPEKHANLVRFQSELEFVQCLANPLYLHELHVQKYLDDPAFLEYLKYLDYWRKPEYVRFIIYPTCLSYLTLLLTPTFRAMLGDMGFIGELMRIGTRHHETWRAEKEPVEAKTEPVEQAETKPGAEQKEA</sequence>
<evidence type="ECO:0000256" key="3">
    <source>
        <dbReference type="ARBA" id="ARBA00019660"/>
    </source>
</evidence>
<dbReference type="EMBL" id="RSCE01000012">
    <property type="protein sequence ID" value="RSH78383.1"/>
    <property type="molecule type" value="Genomic_DNA"/>
</dbReference>
<keyword evidence="4 8" id="KW-0805">Transcription regulation</keyword>
<dbReference type="PANTHER" id="PTHR13186">
    <property type="entry name" value="MEDIATOR OF RNA POLYMERASE II TRANSCRIPTION SUBUNIT 31"/>
    <property type="match status" value="1"/>
</dbReference>
<keyword evidence="6 8" id="KW-0804">Transcription</keyword>
<dbReference type="InterPro" id="IPR008831">
    <property type="entry name" value="Mediator_Med31"/>
</dbReference>
<protein>
    <recommendedName>
        <fullName evidence="3 8">Mediator of RNA polymerase II transcription subunit 31</fullName>
    </recommendedName>
</protein>
<keyword evidence="7 8" id="KW-0539">Nucleus</keyword>
<evidence type="ECO:0000256" key="7">
    <source>
        <dbReference type="ARBA" id="ARBA00023242"/>
    </source>
</evidence>
<dbReference type="RefSeq" id="XP_028473530.1">
    <property type="nucleotide sequence ID" value="XM_028617852.1"/>
</dbReference>
<keyword evidence="12" id="KW-1185">Reference proteome</keyword>
<dbReference type="AlphaFoldDB" id="A0A427XHZ0"/>
<evidence type="ECO:0000256" key="4">
    <source>
        <dbReference type="ARBA" id="ARBA00023015"/>
    </source>
</evidence>
<dbReference type="STRING" id="105984.A0A427XHZ0"/>
<dbReference type="GO" id="GO:0003712">
    <property type="term" value="F:transcription coregulator activity"/>
    <property type="evidence" value="ECO:0007669"/>
    <property type="project" value="InterPro"/>
</dbReference>
<dbReference type="Gene3D" id="1.10.10.1340">
    <property type="entry name" value="Mediator of RNA polymerase II, submodule Med31 (Soh1)"/>
    <property type="match status" value="1"/>
</dbReference>
<feature type="region of interest" description="Disordered" evidence="9">
    <location>
        <begin position="1"/>
        <end position="20"/>
    </location>
</feature>
<comment type="subunit">
    <text evidence="8">Component of the Mediator complex.</text>
</comment>
<keyword evidence="10" id="KW-0472">Membrane</keyword>
<keyword evidence="5 8" id="KW-0010">Activator</keyword>
<name>A0A427XHZ0_9TREE</name>
<evidence type="ECO:0000313" key="11">
    <source>
        <dbReference type="EMBL" id="RSH78383.1"/>
    </source>
</evidence>
<dbReference type="Pfam" id="PF05669">
    <property type="entry name" value="Med31"/>
    <property type="match status" value="1"/>
</dbReference>
<dbReference type="GeneID" id="39586651"/>
<evidence type="ECO:0000256" key="6">
    <source>
        <dbReference type="ARBA" id="ARBA00023163"/>
    </source>
</evidence>
<feature type="region of interest" description="Disordered" evidence="9">
    <location>
        <begin position="122"/>
        <end position="150"/>
    </location>
</feature>
<comment type="function">
    <text evidence="8">Component of the Mediator complex, a coactivator involved in the regulated transcription of nearly all RNA polymerase II-dependent genes. Mediator functions as a bridge to convey information from gene-specific regulatory proteins to the basal RNA polymerase II transcription machinery. Mediator is recruited to promoters by direct interactions with regulatory proteins and serves as a scaffold for the assembly of a functional preinitiation complex with RNA polymerase II and the general transcription factors.</text>
</comment>
<gene>
    <name evidence="11" type="primary">SOH1</name>
    <name evidence="11" type="ORF">EHS24_002108</name>
</gene>
<comment type="similarity">
    <text evidence="2 8">Belongs to the Mediator complex subunit 31 family.</text>
</comment>
<dbReference type="GO" id="GO:0016592">
    <property type="term" value="C:mediator complex"/>
    <property type="evidence" value="ECO:0007669"/>
    <property type="project" value="InterPro"/>
</dbReference>
<evidence type="ECO:0000256" key="9">
    <source>
        <dbReference type="SAM" id="MobiDB-lite"/>
    </source>
</evidence>
<evidence type="ECO:0000256" key="2">
    <source>
        <dbReference type="ARBA" id="ARBA00006378"/>
    </source>
</evidence>
<keyword evidence="10" id="KW-1133">Transmembrane helix</keyword>
<organism evidence="11 12">
    <name type="scientific">Apiotrichum porosum</name>
    <dbReference type="NCBI Taxonomy" id="105984"/>
    <lineage>
        <taxon>Eukaryota</taxon>
        <taxon>Fungi</taxon>
        <taxon>Dikarya</taxon>
        <taxon>Basidiomycota</taxon>
        <taxon>Agaricomycotina</taxon>
        <taxon>Tremellomycetes</taxon>
        <taxon>Trichosporonales</taxon>
        <taxon>Trichosporonaceae</taxon>
        <taxon>Apiotrichum</taxon>
    </lineage>
</organism>
<evidence type="ECO:0000256" key="1">
    <source>
        <dbReference type="ARBA" id="ARBA00004123"/>
    </source>
</evidence>
<comment type="caution">
    <text evidence="11">The sequence shown here is derived from an EMBL/GenBank/DDBJ whole genome shotgun (WGS) entry which is preliminary data.</text>
</comment>
<reference evidence="11 12" key="1">
    <citation type="submission" date="2018-11" db="EMBL/GenBank/DDBJ databases">
        <title>Genome sequence of Apiotrichum porosum DSM 27194.</title>
        <authorList>
            <person name="Aliyu H."/>
            <person name="Gorte O."/>
            <person name="Ochsenreither K."/>
        </authorList>
    </citation>
    <scope>NUCLEOTIDE SEQUENCE [LARGE SCALE GENOMIC DNA]</scope>
    <source>
        <strain evidence="11 12">DSM 27194</strain>
    </source>
</reference>
<comment type="subcellular location">
    <subcellularLocation>
        <location evidence="1 8">Nucleus</location>
    </subcellularLocation>
</comment>
<dbReference type="OrthoDB" id="10257739at2759"/>